<accession>A0A914S0R4</accession>
<protein>
    <submittedName>
        <fullName evidence="2">Uncharacterized protein</fullName>
    </submittedName>
</protein>
<sequence length="65" mass="7396">MTALSRRMYAERDFKELEEIRGRAHIFFADEPIYSSVSTEAVFSLYSCVLTSTALSSKTIVNGLW</sequence>
<evidence type="ECO:0000313" key="1">
    <source>
        <dbReference type="Proteomes" id="UP000887564"/>
    </source>
</evidence>
<dbReference type="WBParaSite" id="PEQ_0001073401-mRNA-1">
    <property type="protein sequence ID" value="PEQ_0001073401-mRNA-1"/>
    <property type="gene ID" value="PEQ_0001073401"/>
</dbReference>
<evidence type="ECO:0000313" key="2">
    <source>
        <dbReference type="WBParaSite" id="PEQ_0001073401-mRNA-1"/>
    </source>
</evidence>
<proteinExistence type="predicted"/>
<reference evidence="2" key="1">
    <citation type="submission" date="2022-11" db="UniProtKB">
        <authorList>
            <consortium name="WormBaseParasite"/>
        </authorList>
    </citation>
    <scope>IDENTIFICATION</scope>
</reference>
<dbReference type="AlphaFoldDB" id="A0A914S0R4"/>
<name>A0A914S0R4_PAREQ</name>
<dbReference type="Proteomes" id="UP000887564">
    <property type="component" value="Unplaced"/>
</dbReference>
<keyword evidence="1" id="KW-1185">Reference proteome</keyword>
<organism evidence="1 2">
    <name type="scientific">Parascaris equorum</name>
    <name type="common">Equine roundworm</name>
    <dbReference type="NCBI Taxonomy" id="6256"/>
    <lineage>
        <taxon>Eukaryota</taxon>
        <taxon>Metazoa</taxon>
        <taxon>Ecdysozoa</taxon>
        <taxon>Nematoda</taxon>
        <taxon>Chromadorea</taxon>
        <taxon>Rhabditida</taxon>
        <taxon>Spirurina</taxon>
        <taxon>Ascaridomorpha</taxon>
        <taxon>Ascaridoidea</taxon>
        <taxon>Ascarididae</taxon>
        <taxon>Parascaris</taxon>
    </lineage>
</organism>